<organism evidence="5 6">
    <name type="scientific">Rhizorhabdus histidinilytica</name>
    <dbReference type="NCBI Taxonomy" id="439228"/>
    <lineage>
        <taxon>Bacteria</taxon>
        <taxon>Pseudomonadati</taxon>
        <taxon>Pseudomonadota</taxon>
        <taxon>Alphaproteobacteria</taxon>
        <taxon>Sphingomonadales</taxon>
        <taxon>Sphingomonadaceae</taxon>
        <taxon>Rhizorhabdus</taxon>
    </lineage>
</organism>
<evidence type="ECO:0000313" key="5">
    <source>
        <dbReference type="EMBL" id="SKC08190.1"/>
    </source>
</evidence>
<sequence length="158" mass="18087">MTAKHDKKAPARNERFNYRSWPFYWIARASGRYRGRMEEMLRDTALDMPRWRVLMTLHQDRVASVSEIAAHSSEKLPTMTRIIQRMEADGLVRRRPRPGREHVMEVVLTDAGELAGNEAWARADSIYGQAFAGMTDAELEQLTGLLQRVAENLKASGE</sequence>
<evidence type="ECO:0000313" key="6">
    <source>
        <dbReference type="Proteomes" id="UP000189818"/>
    </source>
</evidence>
<protein>
    <submittedName>
        <fullName evidence="5">DNA-binding transcriptional regulator, MarR family</fullName>
    </submittedName>
</protein>
<dbReference type="Pfam" id="PF01047">
    <property type="entry name" value="MarR"/>
    <property type="match status" value="1"/>
</dbReference>
<dbReference type="RefSeq" id="WP_079650702.1">
    <property type="nucleotide sequence ID" value="NZ_FUYM01000015.1"/>
</dbReference>
<dbReference type="InterPro" id="IPR036388">
    <property type="entry name" value="WH-like_DNA-bd_sf"/>
</dbReference>
<keyword evidence="3" id="KW-0804">Transcription</keyword>
<dbReference type="InterPro" id="IPR000835">
    <property type="entry name" value="HTH_MarR-typ"/>
</dbReference>
<dbReference type="GO" id="GO:0003700">
    <property type="term" value="F:DNA-binding transcription factor activity"/>
    <property type="evidence" value="ECO:0007669"/>
    <property type="project" value="InterPro"/>
</dbReference>
<keyword evidence="6" id="KW-1185">Reference proteome</keyword>
<evidence type="ECO:0000256" key="1">
    <source>
        <dbReference type="ARBA" id="ARBA00023015"/>
    </source>
</evidence>
<dbReference type="Gene3D" id="1.10.10.10">
    <property type="entry name" value="Winged helix-like DNA-binding domain superfamily/Winged helix DNA-binding domain"/>
    <property type="match status" value="1"/>
</dbReference>
<dbReference type="STRING" id="439228.SAMN06295920_11534"/>
<accession>A0A1T5GIN6</accession>
<evidence type="ECO:0000256" key="3">
    <source>
        <dbReference type="ARBA" id="ARBA00023163"/>
    </source>
</evidence>
<dbReference type="PANTHER" id="PTHR42756">
    <property type="entry name" value="TRANSCRIPTIONAL REGULATOR, MARR"/>
    <property type="match status" value="1"/>
</dbReference>
<dbReference type="OrthoDB" id="511972at2"/>
<name>A0A1T5GIN6_9SPHN</name>
<dbReference type="PANTHER" id="PTHR42756:SF1">
    <property type="entry name" value="TRANSCRIPTIONAL REPRESSOR OF EMRAB OPERON"/>
    <property type="match status" value="1"/>
</dbReference>
<dbReference type="AlphaFoldDB" id="A0A1T5GIN6"/>
<dbReference type="Proteomes" id="UP000189818">
    <property type="component" value="Unassembled WGS sequence"/>
</dbReference>
<gene>
    <name evidence="5" type="ORF">SAMN06295920_11534</name>
</gene>
<dbReference type="SMART" id="SM00347">
    <property type="entry name" value="HTH_MARR"/>
    <property type="match status" value="1"/>
</dbReference>
<reference evidence="6" key="1">
    <citation type="submission" date="2017-02" db="EMBL/GenBank/DDBJ databases">
        <authorList>
            <person name="Varghese N."/>
            <person name="Submissions S."/>
        </authorList>
    </citation>
    <scope>NUCLEOTIDE SEQUENCE [LARGE SCALE GENOMIC DNA]</scope>
    <source>
        <strain evidence="6">UM2</strain>
    </source>
</reference>
<evidence type="ECO:0000256" key="2">
    <source>
        <dbReference type="ARBA" id="ARBA00023125"/>
    </source>
</evidence>
<keyword evidence="1" id="KW-0805">Transcription regulation</keyword>
<dbReference type="PROSITE" id="PS50995">
    <property type="entry name" value="HTH_MARR_2"/>
    <property type="match status" value="1"/>
</dbReference>
<dbReference type="GO" id="GO:0003677">
    <property type="term" value="F:DNA binding"/>
    <property type="evidence" value="ECO:0007669"/>
    <property type="project" value="UniProtKB-KW"/>
</dbReference>
<dbReference type="SUPFAM" id="SSF46785">
    <property type="entry name" value="Winged helix' DNA-binding domain"/>
    <property type="match status" value="1"/>
</dbReference>
<dbReference type="EMBL" id="FUYM01000015">
    <property type="protein sequence ID" value="SKC08190.1"/>
    <property type="molecule type" value="Genomic_DNA"/>
</dbReference>
<proteinExistence type="predicted"/>
<dbReference type="InterPro" id="IPR036390">
    <property type="entry name" value="WH_DNA-bd_sf"/>
</dbReference>
<keyword evidence="2 5" id="KW-0238">DNA-binding</keyword>
<feature type="domain" description="HTH marR-type" evidence="4">
    <location>
        <begin position="19"/>
        <end position="151"/>
    </location>
</feature>
<evidence type="ECO:0000259" key="4">
    <source>
        <dbReference type="PROSITE" id="PS50995"/>
    </source>
</evidence>